<keyword evidence="1 3" id="KW-0597">Phosphoprotein</keyword>
<dbReference type="AlphaFoldDB" id="A0A1D3K7T4"/>
<dbReference type="PANTHER" id="PTHR44591">
    <property type="entry name" value="STRESS RESPONSE REGULATOR PROTEIN 1"/>
    <property type="match status" value="1"/>
</dbReference>
<organism evidence="5 6">
    <name type="scientific">Pseudomonas veronii 1YdBTEX2</name>
    <dbReference type="NCBI Taxonomy" id="1295141"/>
    <lineage>
        <taxon>Bacteria</taxon>
        <taxon>Pseudomonadati</taxon>
        <taxon>Pseudomonadota</taxon>
        <taxon>Gammaproteobacteria</taxon>
        <taxon>Pseudomonadales</taxon>
        <taxon>Pseudomonadaceae</taxon>
        <taxon>Pseudomonas</taxon>
    </lineage>
</organism>
<reference evidence="6" key="1">
    <citation type="submission" date="2016-07" db="EMBL/GenBank/DDBJ databases">
        <authorList>
            <person name="Florea S."/>
            <person name="Webb J.S."/>
            <person name="Jaromczyk J."/>
            <person name="Schardl C.L."/>
        </authorList>
    </citation>
    <scope>NUCLEOTIDE SEQUENCE [LARGE SCALE GENOMIC DNA]</scope>
    <source>
        <strain evidence="6">1YdBTEX2</strain>
    </source>
</reference>
<evidence type="ECO:0000313" key="5">
    <source>
        <dbReference type="EMBL" id="SBW84315.1"/>
    </source>
</evidence>
<accession>A0A1D3K7T4</accession>
<dbReference type="GO" id="GO:0000160">
    <property type="term" value="P:phosphorelay signal transduction system"/>
    <property type="evidence" value="ECO:0007669"/>
    <property type="project" value="UniProtKB-KW"/>
</dbReference>
<dbReference type="InterPro" id="IPR001789">
    <property type="entry name" value="Sig_transdc_resp-reg_receiver"/>
</dbReference>
<proteinExistence type="predicted"/>
<dbReference type="SMART" id="SM00448">
    <property type="entry name" value="REC"/>
    <property type="match status" value="1"/>
</dbReference>
<dbReference type="PANTHER" id="PTHR44591:SF14">
    <property type="entry name" value="PROTEIN PILG"/>
    <property type="match status" value="1"/>
</dbReference>
<dbReference type="EMBL" id="LT599584">
    <property type="protein sequence ID" value="SBW84315.1"/>
    <property type="molecule type" value="Genomic_DNA"/>
</dbReference>
<feature type="modified residue" description="4-aspartylphosphate" evidence="3">
    <location>
        <position position="56"/>
    </location>
</feature>
<feature type="domain" description="Response regulatory" evidence="4">
    <location>
        <begin position="7"/>
        <end position="123"/>
    </location>
</feature>
<dbReference type="Pfam" id="PF00072">
    <property type="entry name" value="Response_reg"/>
    <property type="match status" value="1"/>
</dbReference>
<gene>
    <name evidence="5" type="ORF">PVE_R2G0286</name>
</gene>
<protein>
    <submittedName>
        <fullName evidence="5">Pilus response regulator PilG</fullName>
    </submittedName>
</protein>
<dbReference type="Proteomes" id="UP000245431">
    <property type="component" value="Chromosome PVE_r2"/>
</dbReference>
<dbReference type="Gene3D" id="3.40.50.2300">
    <property type="match status" value="1"/>
</dbReference>
<evidence type="ECO:0000256" key="2">
    <source>
        <dbReference type="ARBA" id="ARBA00023012"/>
    </source>
</evidence>
<dbReference type="SUPFAM" id="SSF52172">
    <property type="entry name" value="CheY-like"/>
    <property type="match status" value="1"/>
</dbReference>
<evidence type="ECO:0000259" key="4">
    <source>
        <dbReference type="PROSITE" id="PS50110"/>
    </source>
</evidence>
<evidence type="ECO:0000256" key="3">
    <source>
        <dbReference type="PROSITE-ProRule" id="PRU00169"/>
    </source>
</evidence>
<evidence type="ECO:0000313" key="6">
    <source>
        <dbReference type="Proteomes" id="UP000245431"/>
    </source>
</evidence>
<keyword evidence="2" id="KW-0902">Two-component regulatory system</keyword>
<dbReference type="PROSITE" id="PS50110">
    <property type="entry name" value="RESPONSE_REGULATORY"/>
    <property type="match status" value="1"/>
</dbReference>
<dbReference type="InterPro" id="IPR050595">
    <property type="entry name" value="Bact_response_regulator"/>
</dbReference>
<sequence length="132" mass="14425">MSDSPLRVMIVDDSRTIRKAGEDILTSAGCVVMLAEDGFDCLTKIKDFAPDFIFVDVMMPRVDGYMVTQVIRSHVDLKSKPVVMLSSKDGVFDKAKGMAAGATDYLSKPFKHEDLIAAVTKHVPAFVPVSTK</sequence>
<name>A0A1D3K7T4_PSEVE</name>
<dbReference type="InterPro" id="IPR011006">
    <property type="entry name" value="CheY-like_superfamily"/>
</dbReference>
<evidence type="ECO:0000256" key="1">
    <source>
        <dbReference type="ARBA" id="ARBA00022553"/>
    </source>
</evidence>